<organism evidence="1 2">
    <name type="scientific">Lentinula lateritia</name>
    <dbReference type="NCBI Taxonomy" id="40482"/>
    <lineage>
        <taxon>Eukaryota</taxon>
        <taxon>Fungi</taxon>
        <taxon>Dikarya</taxon>
        <taxon>Basidiomycota</taxon>
        <taxon>Agaricomycotina</taxon>
        <taxon>Agaricomycetes</taxon>
        <taxon>Agaricomycetidae</taxon>
        <taxon>Agaricales</taxon>
        <taxon>Marasmiineae</taxon>
        <taxon>Omphalotaceae</taxon>
        <taxon>Lentinula</taxon>
    </lineage>
</organism>
<name>A0A9W9ANH6_9AGAR</name>
<dbReference type="EMBL" id="JANVFS010000009">
    <property type="protein sequence ID" value="KAJ4487089.1"/>
    <property type="molecule type" value="Genomic_DNA"/>
</dbReference>
<dbReference type="AlphaFoldDB" id="A0A9W9ANH6"/>
<evidence type="ECO:0000313" key="2">
    <source>
        <dbReference type="Proteomes" id="UP001150238"/>
    </source>
</evidence>
<comment type="caution">
    <text evidence="1">The sequence shown here is derived from an EMBL/GenBank/DDBJ whole genome shotgun (WGS) entry which is preliminary data.</text>
</comment>
<gene>
    <name evidence="1" type="ORF">C8J55DRAFT_558169</name>
</gene>
<reference evidence="1" key="2">
    <citation type="journal article" date="2023" name="Proc. Natl. Acad. Sci. U.S.A.">
        <title>A global phylogenomic analysis of the shiitake genus Lentinula.</title>
        <authorList>
            <person name="Sierra-Patev S."/>
            <person name="Min B."/>
            <person name="Naranjo-Ortiz M."/>
            <person name="Looney B."/>
            <person name="Konkel Z."/>
            <person name="Slot J.C."/>
            <person name="Sakamoto Y."/>
            <person name="Steenwyk J.L."/>
            <person name="Rokas A."/>
            <person name="Carro J."/>
            <person name="Camarero S."/>
            <person name="Ferreira P."/>
            <person name="Molpeceres G."/>
            <person name="Ruiz-Duenas F.J."/>
            <person name="Serrano A."/>
            <person name="Henrissat B."/>
            <person name="Drula E."/>
            <person name="Hughes K.W."/>
            <person name="Mata J.L."/>
            <person name="Ishikawa N.K."/>
            <person name="Vargas-Isla R."/>
            <person name="Ushijima S."/>
            <person name="Smith C.A."/>
            <person name="Donoghue J."/>
            <person name="Ahrendt S."/>
            <person name="Andreopoulos W."/>
            <person name="He G."/>
            <person name="LaButti K."/>
            <person name="Lipzen A."/>
            <person name="Ng V."/>
            <person name="Riley R."/>
            <person name="Sandor L."/>
            <person name="Barry K."/>
            <person name="Martinez A.T."/>
            <person name="Xiao Y."/>
            <person name="Gibbons J.G."/>
            <person name="Terashima K."/>
            <person name="Grigoriev I.V."/>
            <person name="Hibbett D."/>
        </authorList>
    </citation>
    <scope>NUCLEOTIDE SEQUENCE</scope>
    <source>
        <strain evidence="1">Sp2 HRB7682 ss15</strain>
    </source>
</reference>
<evidence type="ECO:0000313" key="1">
    <source>
        <dbReference type="EMBL" id="KAJ4487089.1"/>
    </source>
</evidence>
<proteinExistence type="predicted"/>
<accession>A0A9W9ANH6</accession>
<protein>
    <submittedName>
        <fullName evidence="1">Uncharacterized protein</fullName>
    </submittedName>
</protein>
<reference evidence="1" key="1">
    <citation type="submission" date="2022-08" db="EMBL/GenBank/DDBJ databases">
        <authorList>
            <consortium name="DOE Joint Genome Institute"/>
            <person name="Min B."/>
            <person name="Riley R."/>
            <person name="Sierra-Patev S."/>
            <person name="Naranjo-Ortiz M."/>
            <person name="Looney B."/>
            <person name="Konkel Z."/>
            <person name="Slot J.C."/>
            <person name="Sakamoto Y."/>
            <person name="Steenwyk J.L."/>
            <person name="Rokas A."/>
            <person name="Carro J."/>
            <person name="Camarero S."/>
            <person name="Ferreira P."/>
            <person name="Molpeceres G."/>
            <person name="Ruiz-Duenas F.J."/>
            <person name="Serrano A."/>
            <person name="Henrissat B."/>
            <person name="Drula E."/>
            <person name="Hughes K.W."/>
            <person name="Mata J.L."/>
            <person name="Ishikawa N.K."/>
            <person name="Vargas-Isla R."/>
            <person name="Ushijima S."/>
            <person name="Smith C.A."/>
            <person name="Ahrendt S."/>
            <person name="Andreopoulos W."/>
            <person name="He G."/>
            <person name="Labutti K."/>
            <person name="Lipzen A."/>
            <person name="Ng V."/>
            <person name="Sandor L."/>
            <person name="Barry K."/>
            <person name="Martinez A.T."/>
            <person name="Xiao Y."/>
            <person name="Gibbons J.G."/>
            <person name="Terashima K."/>
            <person name="Hibbett D.S."/>
            <person name="Grigoriev I.V."/>
        </authorList>
    </citation>
    <scope>NUCLEOTIDE SEQUENCE</scope>
    <source>
        <strain evidence="1">Sp2 HRB7682 ss15</strain>
    </source>
</reference>
<dbReference type="Proteomes" id="UP001150238">
    <property type="component" value="Unassembled WGS sequence"/>
</dbReference>
<sequence>MSTAGYQLLPVELHGEIIKHAVENCKCAADFVQYLLVSHFFYTHFYPKLMEAITLNRPSQLPKLYFTLESTANQDRLSMEFLTKTLSITCEVNRKTHRRACEKILRRIRVHKLLLLFKPWQALLDQFHTVFSPTLEELHIHAEYLPENLYDVEEDNSDDMTVGNNFPSSVQRLHVIFELTEGASRIAGRIDFAHLQNLTHIWLTFDDSDAQSPGDDFRVTEVLPLPDIGDWINHYCPDDLQVLILEKDGGVESPLEDEEYRKYVDLPLVCLVNDGSIDLKYLADEEKPYAEQLTFDAEGFTAEQIWEHSLAMVAQKNSK</sequence>